<dbReference type="EMBL" id="JBHTJA010000066">
    <property type="protein sequence ID" value="MFD0903870.1"/>
    <property type="molecule type" value="Genomic_DNA"/>
</dbReference>
<dbReference type="SUPFAM" id="SSF55874">
    <property type="entry name" value="ATPase domain of HSP90 chaperone/DNA topoisomerase II/histidine kinase"/>
    <property type="match status" value="1"/>
</dbReference>
<keyword evidence="13" id="KW-0067">ATP-binding</keyword>
<evidence type="ECO:0000313" key="26">
    <source>
        <dbReference type="EMBL" id="MFD0903870.1"/>
    </source>
</evidence>
<evidence type="ECO:0000256" key="10">
    <source>
        <dbReference type="ARBA" id="ARBA00022741"/>
    </source>
</evidence>
<dbReference type="PANTHER" id="PTHR44936:SF9">
    <property type="entry name" value="SENSOR PROTEIN CREC"/>
    <property type="match status" value="1"/>
</dbReference>
<evidence type="ECO:0000259" key="24">
    <source>
        <dbReference type="PROSITE" id="PS50109"/>
    </source>
</evidence>
<name>A0ABW3EWD4_9ACTN</name>
<dbReference type="InterPro" id="IPR003660">
    <property type="entry name" value="HAMP_dom"/>
</dbReference>
<reference evidence="27" key="1">
    <citation type="journal article" date="2019" name="Int. J. Syst. Evol. Microbiol.">
        <title>The Global Catalogue of Microorganisms (GCM) 10K type strain sequencing project: providing services to taxonomists for standard genome sequencing and annotation.</title>
        <authorList>
            <consortium name="The Broad Institute Genomics Platform"/>
            <consortium name="The Broad Institute Genome Sequencing Center for Infectious Disease"/>
            <person name="Wu L."/>
            <person name="Ma J."/>
        </authorList>
    </citation>
    <scope>NUCLEOTIDE SEQUENCE [LARGE SCALE GENOMIC DNA]</scope>
    <source>
        <strain evidence="27">JCM 31202</strain>
    </source>
</reference>
<evidence type="ECO:0000256" key="12">
    <source>
        <dbReference type="ARBA" id="ARBA00022801"/>
    </source>
</evidence>
<evidence type="ECO:0000256" key="21">
    <source>
        <dbReference type="ARBA" id="ARBA00040454"/>
    </source>
</evidence>
<dbReference type="Gene3D" id="3.30.565.10">
    <property type="entry name" value="Histidine kinase-like ATPase, C-terminal domain"/>
    <property type="match status" value="1"/>
</dbReference>
<feature type="domain" description="Histidine kinase" evidence="24">
    <location>
        <begin position="234"/>
        <end position="429"/>
    </location>
</feature>
<gene>
    <name evidence="26" type="ORF">ACFQ11_26015</name>
</gene>
<dbReference type="InterPro" id="IPR003661">
    <property type="entry name" value="HisK_dim/P_dom"/>
</dbReference>
<keyword evidence="27" id="KW-1185">Reference proteome</keyword>
<keyword evidence="7" id="KW-0597">Phosphoprotein</keyword>
<dbReference type="Proteomes" id="UP001596972">
    <property type="component" value="Unassembled WGS sequence"/>
</dbReference>
<evidence type="ECO:0000256" key="19">
    <source>
        <dbReference type="ARBA" id="ARBA00023026"/>
    </source>
</evidence>
<evidence type="ECO:0000256" key="22">
    <source>
        <dbReference type="ARBA" id="ARBA00041776"/>
    </source>
</evidence>
<comment type="cofactor">
    <cofactor evidence="3">
        <name>Mg(2+)</name>
        <dbReference type="ChEBI" id="CHEBI:18420"/>
    </cofactor>
</comment>
<dbReference type="PROSITE" id="PS50109">
    <property type="entry name" value="HIS_KIN"/>
    <property type="match status" value="1"/>
</dbReference>
<evidence type="ECO:0000256" key="9">
    <source>
        <dbReference type="ARBA" id="ARBA00022692"/>
    </source>
</evidence>
<evidence type="ECO:0000256" key="1">
    <source>
        <dbReference type="ARBA" id="ARBA00000085"/>
    </source>
</evidence>
<comment type="caution">
    <text evidence="26">The sequence shown here is derived from an EMBL/GenBank/DDBJ whole genome shotgun (WGS) entry which is preliminary data.</text>
</comment>
<evidence type="ECO:0000313" key="27">
    <source>
        <dbReference type="Proteomes" id="UP001596972"/>
    </source>
</evidence>
<dbReference type="GO" id="GO:0016301">
    <property type="term" value="F:kinase activity"/>
    <property type="evidence" value="ECO:0007669"/>
    <property type="project" value="UniProtKB-KW"/>
</dbReference>
<evidence type="ECO:0000256" key="17">
    <source>
        <dbReference type="ARBA" id="ARBA00023012"/>
    </source>
</evidence>
<dbReference type="InterPro" id="IPR005467">
    <property type="entry name" value="His_kinase_dom"/>
</dbReference>
<dbReference type="SMART" id="SM00387">
    <property type="entry name" value="HATPase_c"/>
    <property type="match status" value="1"/>
</dbReference>
<keyword evidence="11 26" id="KW-0418">Kinase</keyword>
<comment type="subcellular location">
    <subcellularLocation>
        <location evidence="4">Cell membrane</location>
        <topology evidence="4">Multi-pass membrane protein</topology>
    </subcellularLocation>
</comment>
<dbReference type="Pfam" id="PF02518">
    <property type="entry name" value="HATPase_c"/>
    <property type="match status" value="1"/>
</dbReference>
<keyword evidence="23" id="KW-0472">Membrane</keyword>
<evidence type="ECO:0000256" key="20">
    <source>
        <dbReference type="ARBA" id="ARBA00023211"/>
    </source>
</evidence>
<evidence type="ECO:0000259" key="25">
    <source>
        <dbReference type="PROSITE" id="PS50885"/>
    </source>
</evidence>
<keyword evidence="16 23" id="KW-1133">Transmembrane helix</keyword>
<dbReference type="PROSITE" id="PS50885">
    <property type="entry name" value="HAMP"/>
    <property type="match status" value="1"/>
</dbReference>
<keyword evidence="15" id="KW-0904">Protein phosphatase</keyword>
<evidence type="ECO:0000256" key="7">
    <source>
        <dbReference type="ARBA" id="ARBA00022553"/>
    </source>
</evidence>
<organism evidence="26 27">
    <name type="scientific">Actinomadura sediminis</name>
    <dbReference type="NCBI Taxonomy" id="1038904"/>
    <lineage>
        <taxon>Bacteria</taxon>
        <taxon>Bacillati</taxon>
        <taxon>Actinomycetota</taxon>
        <taxon>Actinomycetes</taxon>
        <taxon>Streptosporangiales</taxon>
        <taxon>Thermomonosporaceae</taxon>
        <taxon>Actinomadura</taxon>
    </lineage>
</organism>
<keyword evidence="17" id="KW-0902">Two-component regulatory system</keyword>
<dbReference type="InterPro" id="IPR004358">
    <property type="entry name" value="Sig_transdc_His_kin-like_C"/>
</dbReference>
<keyword evidence="12" id="KW-0378">Hydrolase</keyword>
<evidence type="ECO:0000256" key="15">
    <source>
        <dbReference type="ARBA" id="ARBA00022912"/>
    </source>
</evidence>
<accession>A0ABW3EWD4</accession>
<dbReference type="InterPro" id="IPR036890">
    <property type="entry name" value="HATPase_C_sf"/>
</dbReference>
<keyword evidence="14" id="KW-0460">Magnesium</keyword>
<evidence type="ECO:0000256" key="16">
    <source>
        <dbReference type="ARBA" id="ARBA00022989"/>
    </source>
</evidence>
<evidence type="ECO:0000256" key="8">
    <source>
        <dbReference type="ARBA" id="ARBA00022679"/>
    </source>
</evidence>
<comment type="cofactor">
    <cofactor evidence="2">
        <name>Mn(2+)</name>
        <dbReference type="ChEBI" id="CHEBI:29035"/>
    </cofactor>
</comment>
<evidence type="ECO:0000256" key="14">
    <source>
        <dbReference type="ARBA" id="ARBA00022842"/>
    </source>
</evidence>
<dbReference type="InterPro" id="IPR003594">
    <property type="entry name" value="HATPase_dom"/>
</dbReference>
<dbReference type="SMART" id="SM00388">
    <property type="entry name" value="HisKA"/>
    <property type="match status" value="1"/>
</dbReference>
<keyword evidence="6" id="KW-1003">Cell membrane</keyword>
<dbReference type="Pfam" id="PF00512">
    <property type="entry name" value="HisKA"/>
    <property type="match status" value="1"/>
</dbReference>
<feature type="transmembrane region" description="Helical" evidence="23">
    <location>
        <begin position="150"/>
        <end position="172"/>
    </location>
</feature>
<dbReference type="CDD" id="cd06225">
    <property type="entry name" value="HAMP"/>
    <property type="match status" value="1"/>
</dbReference>
<protein>
    <recommendedName>
        <fullName evidence="21">Signal transduction histidine-protein kinase/phosphatase MprB</fullName>
        <ecNumber evidence="5">2.7.13.3</ecNumber>
    </recommendedName>
    <alternativeName>
        <fullName evidence="22">Mycobacterial persistence regulator B</fullName>
    </alternativeName>
</protein>
<dbReference type="SMART" id="SM00304">
    <property type="entry name" value="HAMP"/>
    <property type="match status" value="1"/>
</dbReference>
<evidence type="ECO:0000256" key="3">
    <source>
        <dbReference type="ARBA" id="ARBA00001946"/>
    </source>
</evidence>
<evidence type="ECO:0000256" key="13">
    <source>
        <dbReference type="ARBA" id="ARBA00022840"/>
    </source>
</evidence>
<keyword evidence="20" id="KW-0464">Manganese</keyword>
<evidence type="ECO:0000256" key="6">
    <source>
        <dbReference type="ARBA" id="ARBA00022475"/>
    </source>
</evidence>
<keyword evidence="9 23" id="KW-0812">Transmembrane</keyword>
<keyword evidence="8" id="KW-0808">Transferase</keyword>
<dbReference type="InterPro" id="IPR050980">
    <property type="entry name" value="2C_sensor_his_kinase"/>
</dbReference>
<comment type="catalytic activity">
    <reaction evidence="1">
        <text>ATP + protein L-histidine = ADP + protein N-phospho-L-histidine.</text>
        <dbReference type="EC" id="2.7.13.3"/>
    </reaction>
</comment>
<evidence type="ECO:0000256" key="5">
    <source>
        <dbReference type="ARBA" id="ARBA00012438"/>
    </source>
</evidence>
<evidence type="ECO:0000256" key="11">
    <source>
        <dbReference type="ARBA" id="ARBA00022777"/>
    </source>
</evidence>
<keyword evidence="10" id="KW-0547">Nucleotide-binding</keyword>
<dbReference type="PANTHER" id="PTHR44936">
    <property type="entry name" value="SENSOR PROTEIN CREC"/>
    <property type="match status" value="1"/>
</dbReference>
<dbReference type="CDD" id="cd00082">
    <property type="entry name" value="HisKA"/>
    <property type="match status" value="1"/>
</dbReference>
<dbReference type="SUPFAM" id="SSF47384">
    <property type="entry name" value="Homodimeric domain of signal transducing histidine kinase"/>
    <property type="match status" value="1"/>
</dbReference>
<keyword evidence="19" id="KW-0843">Virulence</keyword>
<dbReference type="InterPro" id="IPR036097">
    <property type="entry name" value="HisK_dim/P_sf"/>
</dbReference>
<proteinExistence type="predicted"/>
<evidence type="ECO:0000256" key="2">
    <source>
        <dbReference type="ARBA" id="ARBA00001936"/>
    </source>
</evidence>
<dbReference type="RefSeq" id="WP_378303123.1">
    <property type="nucleotide sequence ID" value="NZ_JBHTJA010000066.1"/>
</dbReference>
<dbReference type="Gene3D" id="1.10.287.130">
    <property type="match status" value="1"/>
</dbReference>
<evidence type="ECO:0000256" key="23">
    <source>
        <dbReference type="SAM" id="Phobius"/>
    </source>
</evidence>
<sequence length="446" mass="46763">MRRTLVLVSLAVTSMVALAFLIPLALTVREMARDRALTAAERQAGALGPVLAVTEDPAALERAVAGTRAGAAGRMTLHLPGGGAVPAGARGDVGADPRELDRAGRRGRAYTVRVPGGCALLQPVALDAGRIAVIEVFVPSADMSRGVLEAWLVMTAVAAALVAGSVAVADRLGNRMIRSTRRLAAAAAAFGDGDLSVRIEPDGPPELVEAGRAFNAMADHVVQLLAAEREMAADLSHRLRTPLAALRLNAEALGPGPVADETREAVDRIEREVDQIIRTVRRPTGRGSCDAAKILRDRVRFWSVLAEDEGRACELIGAAEPAPLPLPGTELAAAVDALLGNVFRYTAEGTAFAVTLHRGQGVTGILVADGGPGIADPDAALRRGSSGGGSTGLGLDIARRAAESTGGHLRIHRSALGGAQVQMWFRTRYLPPPRRSRRLVRRRHAR</sequence>
<feature type="domain" description="HAMP" evidence="25">
    <location>
        <begin position="174"/>
        <end position="226"/>
    </location>
</feature>
<dbReference type="PRINTS" id="PR00344">
    <property type="entry name" value="BCTRLSENSOR"/>
</dbReference>
<dbReference type="EC" id="2.7.13.3" evidence="5"/>
<keyword evidence="18" id="KW-0346">Stress response</keyword>
<dbReference type="Pfam" id="PF00672">
    <property type="entry name" value="HAMP"/>
    <property type="match status" value="1"/>
</dbReference>
<evidence type="ECO:0000256" key="18">
    <source>
        <dbReference type="ARBA" id="ARBA00023016"/>
    </source>
</evidence>
<evidence type="ECO:0000256" key="4">
    <source>
        <dbReference type="ARBA" id="ARBA00004651"/>
    </source>
</evidence>